<organism evidence="4 5">
    <name type="scientific">Pelagicoccus mobilis</name>
    <dbReference type="NCBI Taxonomy" id="415221"/>
    <lineage>
        <taxon>Bacteria</taxon>
        <taxon>Pseudomonadati</taxon>
        <taxon>Verrucomicrobiota</taxon>
        <taxon>Opitutia</taxon>
        <taxon>Puniceicoccales</taxon>
        <taxon>Pelagicoccaceae</taxon>
        <taxon>Pelagicoccus</taxon>
    </lineage>
</organism>
<dbReference type="InterPro" id="IPR013783">
    <property type="entry name" value="Ig-like_fold"/>
</dbReference>
<evidence type="ECO:0000256" key="1">
    <source>
        <dbReference type="ARBA" id="ARBA00022801"/>
    </source>
</evidence>
<name>A0A934S0V3_9BACT</name>
<evidence type="ECO:0000313" key="4">
    <source>
        <dbReference type="EMBL" id="MBK1879120.1"/>
    </source>
</evidence>
<dbReference type="GO" id="GO:0001681">
    <property type="term" value="F:sialate O-acetylesterase activity"/>
    <property type="evidence" value="ECO:0007669"/>
    <property type="project" value="InterPro"/>
</dbReference>
<evidence type="ECO:0000313" key="5">
    <source>
        <dbReference type="Proteomes" id="UP000617628"/>
    </source>
</evidence>
<dbReference type="RefSeq" id="WP_200357333.1">
    <property type="nucleotide sequence ID" value="NZ_JAENIL010000041.1"/>
</dbReference>
<feature type="chain" id="PRO_5037141709" evidence="2">
    <location>
        <begin position="21"/>
        <end position="511"/>
    </location>
</feature>
<dbReference type="AlphaFoldDB" id="A0A934S0V3"/>
<accession>A0A934S0V3</accession>
<dbReference type="EMBL" id="JAENIL010000041">
    <property type="protein sequence ID" value="MBK1879120.1"/>
    <property type="molecule type" value="Genomic_DNA"/>
</dbReference>
<feature type="signal peptide" evidence="2">
    <location>
        <begin position="1"/>
        <end position="20"/>
    </location>
</feature>
<dbReference type="PANTHER" id="PTHR22901">
    <property type="entry name" value="SIALATE O-ACETYLESTERASE"/>
    <property type="match status" value="1"/>
</dbReference>
<proteinExistence type="predicted"/>
<comment type="caution">
    <text evidence="4">The sequence shown here is derived from an EMBL/GenBank/DDBJ whole genome shotgun (WGS) entry which is preliminary data.</text>
</comment>
<reference evidence="4" key="1">
    <citation type="submission" date="2021-01" db="EMBL/GenBank/DDBJ databases">
        <title>Modified the classification status of verrucomicrobia.</title>
        <authorList>
            <person name="Feng X."/>
        </authorList>
    </citation>
    <scope>NUCLEOTIDE SEQUENCE</scope>
    <source>
        <strain evidence="4">KCTC 13126</strain>
    </source>
</reference>
<evidence type="ECO:0000256" key="2">
    <source>
        <dbReference type="SAM" id="SignalP"/>
    </source>
</evidence>
<dbReference type="Gene3D" id="3.40.50.1110">
    <property type="entry name" value="SGNH hydrolase"/>
    <property type="match status" value="1"/>
</dbReference>
<dbReference type="InterPro" id="IPR005181">
    <property type="entry name" value="SASA"/>
</dbReference>
<dbReference type="Proteomes" id="UP000617628">
    <property type="component" value="Unassembled WGS sequence"/>
</dbReference>
<keyword evidence="2" id="KW-0732">Signal</keyword>
<gene>
    <name evidence="4" type="ORF">JIN87_19705</name>
</gene>
<protein>
    <submittedName>
        <fullName evidence="4">Sialate O-acetylesterase</fullName>
    </submittedName>
</protein>
<evidence type="ECO:0000259" key="3">
    <source>
        <dbReference type="Pfam" id="PF03629"/>
    </source>
</evidence>
<dbReference type="Gene3D" id="2.60.40.10">
    <property type="entry name" value="Immunoglobulins"/>
    <property type="match status" value="1"/>
</dbReference>
<dbReference type="SUPFAM" id="SSF52266">
    <property type="entry name" value="SGNH hydrolase"/>
    <property type="match status" value="1"/>
</dbReference>
<dbReference type="InterPro" id="IPR039329">
    <property type="entry name" value="SIAE"/>
</dbReference>
<dbReference type="InterPro" id="IPR036514">
    <property type="entry name" value="SGNH_hydro_sf"/>
</dbReference>
<keyword evidence="1" id="KW-0378">Hydrolase</keyword>
<sequence>MKPTISLIAASFLLTIPAIADISLPNVFTDHMVIQRDQENPIWGTAEANEKIKISIGGKKVSTKADKEGNWRTELPAFPAGGPHTITIKGSSTVSIEDVLVGEVWFCSGQSNMEWPVRLSYGAEVEATAANHPKIRFLHVPNHGTDQPQDNFEGQWEVCSPDTAPHFSAVGYYYGQTLHAALGVPIGLIDNAWGGSAAEAWVPREKLENDGRFEEMLNHWDERVTNFDQVAYEDYVKRYNEWAASGFKGEPMEWNKTVHPITGQHRPSNIYNGMVHPLSGYGIRGVIWYQGESNGDRAEQYRHLFPLMVETWRDNWGQGDFPFYWVQLADWQEEVDTPGDSGWAELREAQTLSMDVLPNSGQAVIIDIGEGRDIHPRNKKTVASRLVRWPLANIHGHDISYQSPRYSYSEINGNRIRVTLDHVSGGGLWAFDTQEIKGFSIAGEDQSFVWAQAKIIDQNTIEVWSDEIELPVAVRYGWAQNPVINLFDRNGLPVTPFRTDDWPVTSTGKVK</sequence>
<dbReference type="Pfam" id="PF03629">
    <property type="entry name" value="SASA"/>
    <property type="match status" value="1"/>
</dbReference>
<dbReference type="PANTHER" id="PTHR22901:SF0">
    <property type="entry name" value="SIALATE O-ACETYLESTERASE"/>
    <property type="match status" value="1"/>
</dbReference>
<dbReference type="GO" id="GO:0005975">
    <property type="term" value="P:carbohydrate metabolic process"/>
    <property type="evidence" value="ECO:0007669"/>
    <property type="project" value="TreeGrafter"/>
</dbReference>
<feature type="domain" description="Sialate O-acetylesterase" evidence="3">
    <location>
        <begin position="254"/>
        <end position="351"/>
    </location>
</feature>
<keyword evidence="5" id="KW-1185">Reference proteome</keyword>